<comment type="caution">
    <text evidence="5">The sequence shown here is derived from an EMBL/GenBank/DDBJ whole genome shotgun (WGS) entry which is preliminary data.</text>
</comment>
<organism evidence="5 6">
    <name type="scientific">Promicromonospora kroppenstedtii</name>
    <dbReference type="NCBI Taxonomy" id="440482"/>
    <lineage>
        <taxon>Bacteria</taxon>
        <taxon>Bacillati</taxon>
        <taxon>Actinomycetota</taxon>
        <taxon>Actinomycetes</taxon>
        <taxon>Micrococcales</taxon>
        <taxon>Promicromonosporaceae</taxon>
        <taxon>Promicromonospora</taxon>
    </lineage>
</organism>
<dbReference type="Gene3D" id="3.20.20.150">
    <property type="entry name" value="Divalent-metal-dependent TIM barrel enzymes"/>
    <property type="match status" value="1"/>
</dbReference>
<evidence type="ECO:0000259" key="4">
    <source>
        <dbReference type="Pfam" id="PF01261"/>
    </source>
</evidence>
<sequence length="260" mass="27468">MPRFAANVSLLFGEVPLSERFARARAAGFEAVECWWPFADPDPSAAQVAVFVSALEAADVRLTGINLFAGDMPAGERGVVSHPGRTDELTANLAIVRTIVEATGCTRVNALYGQRLPGVPAATQDRSATLNLRRAVDTLGDVGATVLVEPLTDGENGDYPVRTLEDALAVADRVGTGAAVLFDAYHLHNNGADVVADVARVIDAVGHVQVADSPGRGEPGTGTIDFASFFRTLDASGYTGWVGCEYRPTAETEQTLAWRP</sequence>
<dbReference type="SUPFAM" id="SSF51658">
    <property type="entry name" value="Xylose isomerase-like"/>
    <property type="match status" value="1"/>
</dbReference>
<dbReference type="InterPro" id="IPR036237">
    <property type="entry name" value="Xyl_isomerase-like_sf"/>
</dbReference>
<gene>
    <name evidence="5" type="ORF">ACH47X_12630</name>
</gene>
<evidence type="ECO:0000313" key="5">
    <source>
        <dbReference type="EMBL" id="MFI2487755.1"/>
    </source>
</evidence>
<dbReference type="PANTHER" id="PTHR43489">
    <property type="entry name" value="ISOMERASE"/>
    <property type="match status" value="1"/>
</dbReference>
<protein>
    <submittedName>
        <fullName evidence="5">Hydroxypyruvate isomerase family protein</fullName>
    </submittedName>
</protein>
<name>A0ABW7XKB2_9MICO</name>
<feature type="domain" description="Xylose isomerase-like TIM barrel" evidence="4">
    <location>
        <begin position="21"/>
        <end position="258"/>
    </location>
</feature>
<keyword evidence="2" id="KW-0119">Carbohydrate metabolism</keyword>
<keyword evidence="1 3" id="KW-0413">Isomerase</keyword>
<dbReference type="InterPro" id="IPR013022">
    <property type="entry name" value="Xyl_isomerase-like_TIM-brl"/>
</dbReference>
<dbReference type="RefSeq" id="WP_397404731.1">
    <property type="nucleotide sequence ID" value="NZ_JBIRYI010000007.1"/>
</dbReference>
<accession>A0ABW7XKB2</accession>
<dbReference type="PANTHER" id="PTHR43489:SF6">
    <property type="entry name" value="HYDROXYPYRUVATE ISOMERASE-RELATED"/>
    <property type="match status" value="1"/>
</dbReference>
<dbReference type="Pfam" id="PF01261">
    <property type="entry name" value="AP_endonuc_2"/>
    <property type="match status" value="1"/>
</dbReference>
<dbReference type="InterPro" id="IPR026040">
    <property type="entry name" value="HyI-like"/>
</dbReference>
<evidence type="ECO:0000256" key="1">
    <source>
        <dbReference type="ARBA" id="ARBA00023235"/>
    </source>
</evidence>
<dbReference type="EMBL" id="JBIRYI010000007">
    <property type="protein sequence ID" value="MFI2487755.1"/>
    <property type="molecule type" value="Genomic_DNA"/>
</dbReference>
<comment type="similarity">
    <text evidence="3">Belongs to the hyi family.</text>
</comment>
<dbReference type="PIRSF" id="PIRSF006241">
    <property type="entry name" value="HyI"/>
    <property type="match status" value="1"/>
</dbReference>
<evidence type="ECO:0000313" key="6">
    <source>
        <dbReference type="Proteomes" id="UP001611580"/>
    </source>
</evidence>
<evidence type="ECO:0000256" key="2">
    <source>
        <dbReference type="ARBA" id="ARBA00023277"/>
    </source>
</evidence>
<dbReference type="Proteomes" id="UP001611580">
    <property type="component" value="Unassembled WGS sequence"/>
</dbReference>
<dbReference type="InterPro" id="IPR050417">
    <property type="entry name" value="Sugar_Epim/Isomerase"/>
</dbReference>
<evidence type="ECO:0000256" key="3">
    <source>
        <dbReference type="PIRNR" id="PIRNR006241"/>
    </source>
</evidence>
<proteinExistence type="inferred from homology"/>
<keyword evidence="6" id="KW-1185">Reference proteome</keyword>
<reference evidence="5 6" key="1">
    <citation type="submission" date="2024-10" db="EMBL/GenBank/DDBJ databases">
        <title>The Natural Products Discovery Center: Release of the First 8490 Sequenced Strains for Exploring Actinobacteria Biosynthetic Diversity.</title>
        <authorList>
            <person name="Kalkreuter E."/>
            <person name="Kautsar S.A."/>
            <person name="Yang D."/>
            <person name="Bader C.D."/>
            <person name="Teijaro C.N."/>
            <person name="Fluegel L."/>
            <person name="Davis C.M."/>
            <person name="Simpson J.R."/>
            <person name="Lauterbach L."/>
            <person name="Steele A.D."/>
            <person name="Gui C."/>
            <person name="Meng S."/>
            <person name="Li G."/>
            <person name="Viehrig K."/>
            <person name="Ye F."/>
            <person name="Su P."/>
            <person name="Kiefer A.F."/>
            <person name="Nichols A."/>
            <person name="Cepeda A.J."/>
            <person name="Yan W."/>
            <person name="Fan B."/>
            <person name="Jiang Y."/>
            <person name="Adhikari A."/>
            <person name="Zheng C.-J."/>
            <person name="Schuster L."/>
            <person name="Cowan T.M."/>
            <person name="Smanski M.J."/>
            <person name="Chevrette M.G."/>
            <person name="De Carvalho L.P.S."/>
            <person name="Shen B."/>
        </authorList>
    </citation>
    <scope>NUCLEOTIDE SEQUENCE [LARGE SCALE GENOMIC DNA]</scope>
    <source>
        <strain evidence="5 6">NPDC019481</strain>
    </source>
</reference>
<dbReference type="GO" id="GO:0016853">
    <property type="term" value="F:isomerase activity"/>
    <property type="evidence" value="ECO:0007669"/>
    <property type="project" value="UniProtKB-KW"/>
</dbReference>